<feature type="region of interest" description="Disordered" evidence="1">
    <location>
        <begin position="175"/>
        <end position="206"/>
    </location>
</feature>
<evidence type="ECO:0000313" key="2">
    <source>
        <dbReference type="EMBL" id="WAR27896.1"/>
    </source>
</evidence>
<protein>
    <recommendedName>
        <fullName evidence="4">C2 domain-containing protein</fullName>
    </recommendedName>
</protein>
<evidence type="ECO:0000313" key="3">
    <source>
        <dbReference type="Proteomes" id="UP001164746"/>
    </source>
</evidence>
<keyword evidence="3" id="KW-1185">Reference proteome</keyword>
<feature type="region of interest" description="Disordered" evidence="1">
    <location>
        <begin position="46"/>
        <end position="70"/>
    </location>
</feature>
<name>A0ABY7G9I3_MYAAR</name>
<sequence>MAASAGLVPMTKVGRTENVQNCLDPDFAKCFTVDYMFELVQKLTSTPPSESAVGDGETENGKRKNHDNRGTNEMVEFKISGEGVQLMGFHHYEDIWVPHIGEKLRCQYVKNEGIIAFQGGIKRVGSVKKELANLPGLKMLLDNGGRLEAIVQRNDPKDKIKKWKRVNIEVLQNNLTSTPPSESAVGDGETENGKRKNHDNGPPLQTQHVKLTEGINARLCQCISGDWEVFFIQLGLRKVKIQQLKKERKDEKESVLIFHALEMLRDVRINRDGCYLDDLLMSASKSPKLVDVDWDEIQSQVLPYLKIFCTSSKPVT</sequence>
<proteinExistence type="predicted"/>
<reference evidence="2" key="1">
    <citation type="submission" date="2022-11" db="EMBL/GenBank/DDBJ databases">
        <title>Centuries of genome instability and evolution in soft-shell clam transmissible cancer (bioRxiv).</title>
        <authorList>
            <person name="Hart S.F.M."/>
            <person name="Yonemitsu M.A."/>
            <person name="Giersch R.M."/>
            <person name="Beal B.F."/>
            <person name="Arriagada G."/>
            <person name="Davis B.W."/>
            <person name="Ostrander E.A."/>
            <person name="Goff S.P."/>
            <person name="Metzger M.J."/>
        </authorList>
    </citation>
    <scope>NUCLEOTIDE SEQUENCE</scope>
    <source>
        <strain evidence="2">MELC-2E11</strain>
        <tissue evidence="2">Siphon/mantle</tissue>
    </source>
</reference>
<organism evidence="2 3">
    <name type="scientific">Mya arenaria</name>
    <name type="common">Soft-shell clam</name>
    <dbReference type="NCBI Taxonomy" id="6604"/>
    <lineage>
        <taxon>Eukaryota</taxon>
        <taxon>Metazoa</taxon>
        <taxon>Spiralia</taxon>
        <taxon>Lophotrochozoa</taxon>
        <taxon>Mollusca</taxon>
        <taxon>Bivalvia</taxon>
        <taxon>Autobranchia</taxon>
        <taxon>Heteroconchia</taxon>
        <taxon>Euheterodonta</taxon>
        <taxon>Imparidentia</taxon>
        <taxon>Neoheterodontei</taxon>
        <taxon>Myida</taxon>
        <taxon>Myoidea</taxon>
        <taxon>Myidae</taxon>
        <taxon>Mya</taxon>
    </lineage>
</organism>
<evidence type="ECO:0008006" key="4">
    <source>
        <dbReference type="Google" id="ProtNLM"/>
    </source>
</evidence>
<accession>A0ABY7G9I3</accession>
<feature type="compositionally biased region" description="Basic and acidic residues" evidence="1">
    <location>
        <begin position="59"/>
        <end position="70"/>
    </location>
</feature>
<dbReference type="EMBL" id="CP111026">
    <property type="protein sequence ID" value="WAR27896.1"/>
    <property type="molecule type" value="Genomic_DNA"/>
</dbReference>
<evidence type="ECO:0000256" key="1">
    <source>
        <dbReference type="SAM" id="MobiDB-lite"/>
    </source>
</evidence>
<dbReference type="Proteomes" id="UP001164746">
    <property type="component" value="Chromosome 15"/>
</dbReference>
<gene>
    <name evidence="2" type="ORF">MAR_013600</name>
</gene>